<dbReference type="InterPro" id="IPR034718">
    <property type="entry name" value="RlpA"/>
</dbReference>
<dbReference type="GO" id="GO:0000270">
    <property type="term" value="P:peptidoglycan metabolic process"/>
    <property type="evidence" value="ECO:0007669"/>
    <property type="project" value="UniProtKB-UniRule"/>
</dbReference>
<dbReference type="Pfam" id="PF05036">
    <property type="entry name" value="SPOR"/>
    <property type="match status" value="1"/>
</dbReference>
<keyword evidence="2 4" id="KW-0456">Lyase</keyword>
<dbReference type="PANTHER" id="PTHR34183">
    <property type="entry name" value="ENDOLYTIC PEPTIDOGLYCAN TRANSGLYCOSYLASE RLPA"/>
    <property type="match status" value="1"/>
</dbReference>
<dbReference type="PANTHER" id="PTHR34183:SF1">
    <property type="entry name" value="ENDOLYTIC PEPTIDOGLYCAN TRANSGLYCOSYLASE RLPA"/>
    <property type="match status" value="1"/>
</dbReference>
<feature type="domain" description="RlpA-like protein double-psi beta-barrel" evidence="6">
    <location>
        <begin position="47"/>
        <end position="123"/>
    </location>
</feature>
<dbReference type="GO" id="GO:0042834">
    <property type="term" value="F:peptidoglycan binding"/>
    <property type="evidence" value="ECO:0007669"/>
    <property type="project" value="InterPro"/>
</dbReference>
<evidence type="ECO:0000256" key="1">
    <source>
        <dbReference type="ARBA" id="ARBA00022729"/>
    </source>
</evidence>
<organism evidence="8 9">
    <name type="scientific">Sphingobium nicotianae</name>
    <dbReference type="NCBI Taxonomy" id="2782607"/>
    <lineage>
        <taxon>Bacteria</taxon>
        <taxon>Pseudomonadati</taxon>
        <taxon>Pseudomonadota</taxon>
        <taxon>Alphaproteobacteria</taxon>
        <taxon>Sphingomonadales</taxon>
        <taxon>Sphingomonadaceae</taxon>
        <taxon>Sphingobium</taxon>
    </lineage>
</organism>
<evidence type="ECO:0000256" key="3">
    <source>
        <dbReference type="ARBA" id="ARBA00023316"/>
    </source>
</evidence>
<comment type="function">
    <text evidence="4">Lytic transglycosylase with a strong preference for naked glycan strands that lack stem peptides.</text>
</comment>
<keyword evidence="3 4" id="KW-0961">Cell wall biogenesis/degradation</keyword>
<dbReference type="InterPro" id="IPR036908">
    <property type="entry name" value="RlpA-like_sf"/>
</dbReference>
<dbReference type="GO" id="GO:0009279">
    <property type="term" value="C:cell outer membrane"/>
    <property type="evidence" value="ECO:0007669"/>
    <property type="project" value="TreeGrafter"/>
</dbReference>
<dbReference type="Gene3D" id="3.30.70.1070">
    <property type="entry name" value="Sporulation related repeat"/>
    <property type="match status" value="1"/>
</dbReference>
<dbReference type="Proteomes" id="UP001138757">
    <property type="component" value="Unassembled WGS sequence"/>
</dbReference>
<comment type="caution">
    <text evidence="8">The sequence shown here is derived from an EMBL/GenBank/DDBJ whole genome shotgun (WGS) entry which is preliminary data.</text>
</comment>
<dbReference type="Pfam" id="PF03330">
    <property type="entry name" value="DPBB_1"/>
    <property type="match status" value="1"/>
</dbReference>
<evidence type="ECO:0000256" key="2">
    <source>
        <dbReference type="ARBA" id="ARBA00023239"/>
    </source>
</evidence>
<dbReference type="NCBIfam" id="TIGR00413">
    <property type="entry name" value="rlpA"/>
    <property type="match status" value="1"/>
</dbReference>
<dbReference type="AlphaFoldDB" id="A0A9X1AK15"/>
<keyword evidence="9" id="KW-1185">Reference proteome</keyword>
<dbReference type="SUPFAM" id="SSF50685">
    <property type="entry name" value="Barwin-like endoglucanases"/>
    <property type="match status" value="1"/>
</dbReference>
<sequence>MAAAMRNDDKPVIGAPYTIDGVAWQPADVPSLDEVGYAALLGDAADGRQTANGEVYVPGAISAAHRTLPMPSYVEVTALDTGRTILVRINDRGPMLNDRVIALSPGAARQLGIAANGTAAVRVRKVNPPEQERTKLRAGSPVGERMETPAGLRAALMKRLPAKPAPLGAPAPTLGASTDAAPADPALKIVPVLHSRAPARPPSAVAAAPVPPSQPRPAALAPARAAPAAPAARSGGYVVQLAALSSRVKADAMARSVGGFVMPVGSLFRVRTGPYASEASARGALGPIHAKGYAEARVVANDAR</sequence>
<dbReference type="SUPFAM" id="SSF110997">
    <property type="entry name" value="Sporulation related repeat"/>
    <property type="match status" value="1"/>
</dbReference>
<gene>
    <name evidence="4" type="primary">rlpA</name>
    <name evidence="8" type="ORF">KK488_01775</name>
</gene>
<dbReference type="InterPro" id="IPR012997">
    <property type="entry name" value="RplA"/>
</dbReference>
<accession>A0A9X1AK15</accession>
<reference evidence="8" key="1">
    <citation type="submission" date="2021-05" db="EMBL/GenBank/DDBJ databases">
        <title>Genome of Sphingobium sp. strain.</title>
        <authorList>
            <person name="Fan R."/>
        </authorList>
    </citation>
    <scope>NUCLEOTIDE SEQUENCE</scope>
    <source>
        <strain evidence="8">H33</strain>
    </source>
</reference>
<evidence type="ECO:0000259" key="6">
    <source>
        <dbReference type="Pfam" id="PF03330"/>
    </source>
</evidence>
<dbReference type="Gene3D" id="2.40.40.10">
    <property type="entry name" value="RlpA-like domain"/>
    <property type="match status" value="1"/>
</dbReference>
<evidence type="ECO:0000256" key="5">
    <source>
        <dbReference type="RuleBase" id="RU003495"/>
    </source>
</evidence>
<dbReference type="EC" id="4.2.2.-" evidence="4"/>
<dbReference type="GO" id="GO:0071555">
    <property type="term" value="P:cell wall organization"/>
    <property type="evidence" value="ECO:0007669"/>
    <property type="project" value="UniProtKB-KW"/>
</dbReference>
<evidence type="ECO:0000313" key="9">
    <source>
        <dbReference type="Proteomes" id="UP001138757"/>
    </source>
</evidence>
<dbReference type="GO" id="GO:0008932">
    <property type="term" value="F:lytic endotransglycosylase activity"/>
    <property type="evidence" value="ECO:0007669"/>
    <property type="project" value="UniProtKB-UniRule"/>
</dbReference>
<proteinExistence type="inferred from homology"/>
<dbReference type="InterPro" id="IPR007730">
    <property type="entry name" value="SPOR-like_dom"/>
</dbReference>
<evidence type="ECO:0000259" key="7">
    <source>
        <dbReference type="Pfam" id="PF05036"/>
    </source>
</evidence>
<dbReference type="EMBL" id="JAHGAW010000001">
    <property type="protein sequence ID" value="MBT2185670.1"/>
    <property type="molecule type" value="Genomic_DNA"/>
</dbReference>
<evidence type="ECO:0000313" key="8">
    <source>
        <dbReference type="EMBL" id="MBT2185670.1"/>
    </source>
</evidence>
<name>A0A9X1AK15_9SPHN</name>
<evidence type="ECO:0000256" key="4">
    <source>
        <dbReference type="HAMAP-Rule" id="MF_02071"/>
    </source>
</evidence>
<dbReference type="InterPro" id="IPR036680">
    <property type="entry name" value="SPOR-like_sf"/>
</dbReference>
<dbReference type="CDD" id="cd22268">
    <property type="entry name" value="DPBB_RlpA-like"/>
    <property type="match status" value="1"/>
</dbReference>
<protein>
    <recommendedName>
        <fullName evidence="4">Endolytic peptidoglycan transglycosylase RlpA</fullName>
        <ecNumber evidence="4">4.2.2.-</ecNumber>
    </recommendedName>
</protein>
<comment type="similarity">
    <text evidence="4 5">Belongs to the RlpA family.</text>
</comment>
<dbReference type="HAMAP" id="MF_02071">
    <property type="entry name" value="RlpA"/>
    <property type="match status" value="1"/>
</dbReference>
<feature type="domain" description="SPOR" evidence="7">
    <location>
        <begin position="234"/>
        <end position="293"/>
    </location>
</feature>
<keyword evidence="1" id="KW-0732">Signal</keyword>
<dbReference type="InterPro" id="IPR009009">
    <property type="entry name" value="RlpA-like_DPBB"/>
</dbReference>